<reference evidence="2 3" key="1">
    <citation type="journal article" date="2018" name="Nat. Ecol. Evol.">
        <title>Pezizomycetes genomes reveal the molecular basis of ectomycorrhizal truffle lifestyle.</title>
        <authorList>
            <person name="Murat C."/>
            <person name="Payen T."/>
            <person name="Noel B."/>
            <person name="Kuo A."/>
            <person name="Morin E."/>
            <person name="Chen J."/>
            <person name="Kohler A."/>
            <person name="Krizsan K."/>
            <person name="Balestrini R."/>
            <person name="Da Silva C."/>
            <person name="Montanini B."/>
            <person name="Hainaut M."/>
            <person name="Levati E."/>
            <person name="Barry K.W."/>
            <person name="Belfiori B."/>
            <person name="Cichocki N."/>
            <person name="Clum A."/>
            <person name="Dockter R.B."/>
            <person name="Fauchery L."/>
            <person name="Guy J."/>
            <person name="Iotti M."/>
            <person name="Le Tacon F."/>
            <person name="Lindquist E.A."/>
            <person name="Lipzen A."/>
            <person name="Malagnac F."/>
            <person name="Mello A."/>
            <person name="Molinier V."/>
            <person name="Miyauchi S."/>
            <person name="Poulain J."/>
            <person name="Riccioni C."/>
            <person name="Rubini A."/>
            <person name="Sitrit Y."/>
            <person name="Splivallo R."/>
            <person name="Traeger S."/>
            <person name="Wang M."/>
            <person name="Zifcakova L."/>
            <person name="Wipf D."/>
            <person name="Zambonelli A."/>
            <person name="Paolocci F."/>
            <person name="Nowrousian M."/>
            <person name="Ottonello S."/>
            <person name="Baldrian P."/>
            <person name="Spatafora J.W."/>
            <person name="Henrissat B."/>
            <person name="Nagy L.G."/>
            <person name="Aury J.M."/>
            <person name="Wincker P."/>
            <person name="Grigoriev I.V."/>
            <person name="Bonfante P."/>
            <person name="Martin F.M."/>
        </authorList>
    </citation>
    <scope>NUCLEOTIDE SEQUENCE [LARGE SCALE GENOMIC DNA]</scope>
    <source>
        <strain evidence="2 3">120613-1</strain>
    </source>
</reference>
<protein>
    <submittedName>
        <fullName evidence="2">Uncharacterized protein</fullName>
    </submittedName>
</protein>
<evidence type="ECO:0000313" key="2">
    <source>
        <dbReference type="EMBL" id="RPA98558.1"/>
    </source>
</evidence>
<sequence length="159" mass="17704">MSKEASLPQDLAASPESGQTTTPTTAQSQQEAENAIIKEVLAKYERLFYATAHGSTLSLEEIKLRQIITDELVSKLAQHWAAVEKMEASSKTCEQLAKEAEQCVKDKEAEVVDEAEDDDDDDAWTDVDDEEEDEYGYVPHPDGLDLNADFRIILESLLL</sequence>
<feature type="region of interest" description="Disordered" evidence="1">
    <location>
        <begin position="1"/>
        <end position="31"/>
    </location>
</feature>
<dbReference type="EMBL" id="ML120395">
    <property type="protein sequence ID" value="RPA98558.1"/>
    <property type="molecule type" value="Genomic_DNA"/>
</dbReference>
<proteinExistence type="predicted"/>
<dbReference type="AlphaFoldDB" id="A0A3N4JNK1"/>
<dbReference type="Proteomes" id="UP000276215">
    <property type="component" value="Unassembled WGS sequence"/>
</dbReference>
<organism evidence="2 3">
    <name type="scientific">Choiromyces venosus 120613-1</name>
    <dbReference type="NCBI Taxonomy" id="1336337"/>
    <lineage>
        <taxon>Eukaryota</taxon>
        <taxon>Fungi</taxon>
        <taxon>Dikarya</taxon>
        <taxon>Ascomycota</taxon>
        <taxon>Pezizomycotina</taxon>
        <taxon>Pezizomycetes</taxon>
        <taxon>Pezizales</taxon>
        <taxon>Tuberaceae</taxon>
        <taxon>Choiromyces</taxon>
    </lineage>
</organism>
<evidence type="ECO:0000256" key="1">
    <source>
        <dbReference type="SAM" id="MobiDB-lite"/>
    </source>
</evidence>
<feature type="region of interest" description="Disordered" evidence="1">
    <location>
        <begin position="109"/>
        <end position="141"/>
    </location>
</feature>
<accession>A0A3N4JNK1</accession>
<keyword evidence="3" id="KW-1185">Reference proteome</keyword>
<name>A0A3N4JNK1_9PEZI</name>
<feature type="compositionally biased region" description="Acidic residues" evidence="1">
    <location>
        <begin position="111"/>
        <end position="135"/>
    </location>
</feature>
<evidence type="ECO:0000313" key="3">
    <source>
        <dbReference type="Proteomes" id="UP000276215"/>
    </source>
</evidence>
<gene>
    <name evidence="2" type="ORF">L873DRAFT_1808229</name>
</gene>
<feature type="compositionally biased region" description="Low complexity" evidence="1">
    <location>
        <begin position="14"/>
        <end position="31"/>
    </location>
</feature>